<proteinExistence type="predicted"/>
<dbReference type="PANTHER" id="PTHR47424">
    <property type="entry name" value="REGULATORY PROTEIN GAL4"/>
    <property type="match status" value="1"/>
</dbReference>
<evidence type="ECO:0000256" key="1">
    <source>
        <dbReference type="ARBA" id="ARBA00023015"/>
    </source>
</evidence>
<dbReference type="Proteomes" id="UP001358417">
    <property type="component" value="Unassembled WGS sequence"/>
</dbReference>
<evidence type="ECO:0000313" key="7">
    <source>
        <dbReference type="Proteomes" id="UP001358417"/>
    </source>
</evidence>
<name>A0AAV9N5Y8_9EURO</name>
<evidence type="ECO:0000256" key="4">
    <source>
        <dbReference type="ARBA" id="ARBA00023242"/>
    </source>
</evidence>
<reference evidence="6 7" key="1">
    <citation type="submission" date="2023-08" db="EMBL/GenBank/DDBJ databases">
        <title>Black Yeasts Isolated from many extreme environments.</title>
        <authorList>
            <person name="Coleine C."/>
            <person name="Stajich J.E."/>
            <person name="Selbmann L."/>
        </authorList>
    </citation>
    <scope>NUCLEOTIDE SEQUENCE [LARGE SCALE GENOMIC DNA]</scope>
    <source>
        <strain evidence="6 7">CCFEE 5792</strain>
    </source>
</reference>
<dbReference type="RefSeq" id="XP_064703607.1">
    <property type="nucleotide sequence ID" value="XM_064849383.1"/>
</dbReference>
<feature type="domain" description="Xylanolytic transcriptional activator regulatory" evidence="5">
    <location>
        <begin position="211"/>
        <end position="284"/>
    </location>
</feature>
<evidence type="ECO:0000259" key="5">
    <source>
        <dbReference type="SMART" id="SM00906"/>
    </source>
</evidence>
<sequence>MPHFSALSSWPRADQTFETGPSSHIAFFRNILKSLNATLDPSQTDSHIEGHLGCIKPEFFPPSSMFCNETRVCSELSKELDSSSEGDVHILPKWPSIVLLLRQFFRGYGWITPFMDEESFVQTRIKKIYEGSQDPKASLLALLNITLAIGAITSIETVDPVGRRVWLAKKFYRRARDLCTQAAGQPVELELVQTLLLMTQYLQITENCANSWATHGLAVQAAFRMGLHTVKSLSGLDLPEQECRKRTWYTCVILDRMLSMEFGRPTLVPRMEEPISFWTNDKRCEISSPGVPSDGTRDTTCFRFFVHFSELYEILYDVLNALYWQEYPQNRSQVFKIMSRIADHEQALDSWRANIPAPFRIDGADKIENTSCDTDISINLVKMLSLHYQKIRSLIHQPILLYFLWRQAQAQDLMQTEEIEDLTILCQPSLQISAVTYTAMTSLASSLNHDKIVPGMWWTSSGYGKSFFNAVLACFAHLVLQVQDRKGQLQHPISTPELKGCISLATQALSKLAFGHPAVPRVTELLRRILEVSDCLTQRDWANSQAIYGMASFDIGANWSELDNVVGSAYEIFNTVDPHVQSA</sequence>
<evidence type="ECO:0000256" key="3">
    <source>
        <dbReference type="ARBA" id="ARBA00023163"/>
    </source>
</evidence>
<dbReference type="Pfam" id="PF04082">
    <property type="entry name" value="Fungal_trans"/>
    <property type="match status" value="1"/>
</dbReference>
<keyword evidence="7" id="KW-1185">Reference proteome</keyword>
<dbReference type="GO" id="GO:0000981">
    <property type="term" value="F:DNA-binding transcription factor activity, RNA polymerase II-specific"/>
    <property type="evidence" value="ECO:0007669"/>
    <property type="project" value="TreeGrafter"/>
</dbReference>
<comment type="caution">
    <text evidence="6">The sequence shown here is derived from an EMBL/GenBank/DDBJ whole genome shotgun (WGS) entry which is preliminary data.</text>
</comment>
<dbReference type="CDD" id="cd12148">
    <property type="entry name" value="fungal_TF_MHR"/>
    <property type="match status" value="1"/>
</dbReference>
<dbReference type="InterPro" id="IPR051127">
    <property type="entry name" value="Fungal_SecMet_Regulators"/>
</dbReference>
<keyword evidence="4" id="KW-0539">Nucleus</keyword>
<dbReference type="PANTHER" id="PTHR47424:SF3">
    <property type="entry name" value="REGULATORY PROTEIN GAL4"/>
    <property type="match status" value="1"/>
</dbReference>
<dbReference type="GO" id="GO:0006351">
    <property type="term" value="P:DNA-templated transcription"/>
    <property type="evidence" value="ECO:0007669"/>
    <property type="project" value="InterPro"/>
</dbReference>
<evidence type="ECO:0000256" key="2">
    <source>
        <dbReference type="ARBA" id="ARBA00023125"/>
    </source>
</evidence>
<dbReference type="SMART" id="SM00906">
    <property type="entry name" value="Fungal_trans"/>
    <property type="match status" value="1"/>
</dbReference>
<keyword evidence="2" id="KW-0238">DNA-binding</keyword>
<keyword evidence="1" id="KW-0805">Transcription regulation</keyword>
<dbReference type="GO" id="GO:0008270">
    <property type="term" value="F:zinc ion binding"/>
    <property type="evidence" value="ECO:0007669"/>
    <property type="project" value="InterPro"/>
</dbReference>
<dbReference type="AlphaFoldDB" id="A0AAV9N5Y8"/>
<dbReference type="EMBL" id="JAVRRD010000022">
    <property type="protein sequence ID" value="KAK5048149.1"/>
    <property type="molecule type" value="Genomic_DNA"/>
</dbReference>
<dbReference type="GO" id="GO:0000435">
    <property type="term" value="P:positive regulation of transcription from RNA polymerase II promoter by galactose"/>
    <property type="evidence" value="ECO:0007669"/>
    <property type="project" value="TreeGrafter"/>
</dbReference>
<accession>A0AAV9N5Y8</accession>
<dbReference type="GO" id="GO:0000978">
    <property type="term" value="F:RNA polymerase II cis-regulatory region sequence-specific DNA binding"/>
    <property type="evidence" value="ECO:0007669"/>
    <property type="project" value="TreeGrafter"/>
</dbReference>
<protein>
    <recommendedName>
        <fullName evidence="5">Xylanolytic transcriptional activator regulatory domain-containing protein</fullName>
    </recommendedName>
</protein>
<dbReference type="InterPro" id="IPR007219">
    <property type="entry name" value="XnlR_reg_dom"/>
</dbReference>
<evidence type="ECO:0000313" key="6">
    <source>
        <dbReference type="EMBL" id="KAK5048149.1"/>
    </source>
</evidence>
<organism evidence="6 7">
    <name type="scientific">Exophiala bonariae</name>
    <dbReference type="NCBI Taxonomy" id="1690606"/>
    <lineage>
        <taxon>Eukaryota</taxon>
        <taxon>Fungi</taxon>
        <taxon>Dikarya</taxon>
        <taxon>Ascomycota</taxon>
        <taxon>Pezizomycotina</taxon>
        <taxon>Eurotiomycetes</taxon>
        <taxon>Chaetothyriomycetidae</taxon>
        <taxon>Chaetothyriales</taxon>
        <taxon>Herpotrichiellaceae</taxon>
        <taxon>Exophiala</taxon>
    </lineage>
</organism>
<dbReference type="GO" id="GO:0005634">
    <property type="term" value="C:nucleus"/>
    <property type="evidence" value="ECO:0007669"/>
    <property type="project" value="TreeGrafter"/>
</dbReference>
<keyword evidence="3" id="KW-0804">Transcription</keyword>
<dbReference type="GeneID" id="89973993"/>
<gene>
    <name evidence="6" type="ORF">LTR84_005819</name>
</gene>